<dbReference type="InterPro" id="IPR050445">
    <property type="entry name" value="Bact_polysacc_biosynth/exp"/>
</dbReference>
<dbReference type="PANTHER" id="PTHR32309:SF13">
    <property type="entry name" value="FERRIC ENTEROBACTIN TRANSPORT PROTEIN FEPE"/>
    <property type="match status" value="1"/>
</dbReference>
<dbReference type="OrthoDB" id="8884120at2"/>
<reference evidence="3" key="1">
    <citation type="submission" date="2016-10" db="EMBL/GenBank/DDBJ databases">
        <authorList>
            <person name="Varghese N."/>
            <person name="Submissions S."/>
        </authorList>
    </citation>
    <scope>NUCLEOTIDE SEQUENCE [LARGE SCALE GENOMIC DNA]</scope>
    <source>
        <strain evidence="3">GAS232</strain>
    </source>
</reference>
<keyword evidence="1" id="KW-0472">Membrane</keyword>
<dbReference type="GO" id="GO:0005886">
    <property type="term" value="C:plasma membrane"/>
    <property type="evidence" value="ECO:0007669"/>
    <property type="project" value="TreeGrafter"/>
</dbReference>
<keyword evidence="1" id="KW-1133">Transmembrane helix</keyword>
<keyword evidence="1" id="KW-0812">Transmembrane</keyword>
<name>A0A1G7KK69_9BACT</name>
<dbReference type="GO" id="GO:0004713">
    <property type="term" value="F:protein tyrosine kinase activity"/>
    <property type="evidence" value="ECO:0007669"/>
    <property type="project" value="TreeGrafter"/>
</dbReference>
<gene>
    <name evidence="2" type="ORF">SAMN05444167_2215</name>
</gene>
<dbReference type="PANTHER" id="PTHR32309">
    <property type="entry name" value="TYROSINE-PROTEIN KINASE"/>
    <property type="match status" value="1"/>
</dbReference>
<evidence type="ECO:0000256" key="1">
    <source>
        <dbReference type="SAM" id="Phobius"/>
    </source>
</evidence>
<keyword evidence="3" id="KW-1185">Reference proteome</keyword>
<feature type="transmembrane region" description="Helical" evidence="1">
    <location>
        <begin position="362"/>
        <end position="382"/>
    </location>
</feature>
<protein>
    <submittedName>
        <fullName evidence="2">Capsule polysaccharide export protein KpsE/RkpR</fullName>
    </submittedName>
</protein>
<accession>A0A1G7KK69</accession>
<sequence length="411" mass="45562">MSEPKTHSSAGIERIEFLFERRVLLSRIGVVVFALSLLIACLWPKTYKSSASIMPPGNSSMGAAMFAALAGRSSSGLGSLGSLAGSLLGANNSSAIYMELLRSGTINGEIIDRFELQKVYHKRYRVDTLKALARHVQILNDKKSDVITLVVEDHDPQRARDMADAYLDGLNRQLNRTSTSSARQERIFVERRLLQSRRDLEQAQLALSEFSSTHGTIDLKEQARAEVTSGAALQAQILLEESNINSMRQIYGDGNVRLRAAEARAASLRAQLKRIAGSSAPLADESTESVSDAIAPSLRQLPRLAVPFADRYREVQVQEKLFELLTEQFEMARINEARDIPVLKVIDAPAVAEKKSFPPRALMTLALWFGVMSLVCIGWLLLDHLQEHSQDARVLLMRRIVSSLVPAWGQR</sequence>
<dbReference type="AlphaFoldDB" id="A0A1G7KK69"/>
<dbReference type="Proteomes" id="UP000182427">
    <property type="component" value="Chromosome I"/>
</dbReference>
<evidence type="ECO:0000313" key="3">
    <source>
        <dbReference type="Proteomes" id="UP000182427"/>
    </source>
</evidence>
<dbReference type="EMBL" id="LT629690">
    <property type="protein sequence ID" value="SDF37545.1"/>
    <property type="molecule type" value="Genomic_DNA"/>
</dbReference>
<proteinExistence type="predicted"/>
<evidence type="ECO:0000313" key="2">
    <source>
        <dbReference type="EMBL" id="SDF37545.1"/>
    </source>
</evidence>
<organism evidence="2 3">
    <name type="scientific">Terriglobus roseus</name>
    <dbReference type="NCBI Taxonomy" id="392734"/>
    <lineage>
        <taxon>Bacteria</taxon>
        <taxon>Pseudomonadati</taxon>
        <taxon>Acidobacteriota</taxon>
        <taxon>Terriglobia</taxon>
        <taxon>Terriglobales</taxon>
        <taxon>Acidobacteriaceae</taxon>
        <taxon>Terriglobus</taxon>
    </lineage>
</organism>
<feature type="transmembrane region" description="Helical" evidence="1">
    <location>
        <begin position="24"/>
        <end position="44"/>
    </location>
</feature>